<dbReference type="AlphaFoldDB" id="A0AA48M2Q0"/>
<reference evidence="2" key="1">
    <citation type="submission" date="2023-07" db="EMBL/GenBank/DDBJ databases">
        <authorList>
            <person name="Pelsma A.J. K."/>
        </authorList>
    </citation>
    <scope>NUCLEOTIDE SEQUENCE</scope>
</reference>
<accession>A0AA48M2Q0</accession>
<evidence type="ECO:0000259" key="1">
    <source>
        <dbReference type="Pfam" id="PF20091"/>
    </source>
</evidence>
<dbReference type="InterPro" id="IPR045394">
    <property type="entry name" value="Abhydrolase_dom"/>
</dbReference>
<proteinExistence type="predicted"/>
<gene>
    <name evidence="2" type="ORF">AMST5_03846</name>
</gene>
<sequence length="364" mass="38085">MRKQVVALCATLAISTPARAEIVSFEEKDGAARASFKIEGKPYTLDFRLLRPGAPVPGAGLLIDTAPDDGLDAFAVSRGMTVATVDLEKLPAAARAGAAADLAAWLRGVTGAKRLLARGKGETGAGLVAAAVDGLLLQETAAAAPKGPRVIETWGADAYWRATPRPLPEREGDNHRSFFVAGTAGAPDGANCAAPVNSRSGAPALRALLVLLDDWTKGIKPPPSRAPLEADLVTADTLSWPKIPGLPTPPPGARKVPKIDPDGNELSGLRLPDQALPIATFTGFNAQKDRKGPACAAGAAIPFPATRADREKAGDPRPSLMERYGSRAYFVATMRVLADKLVKERLLLKEDADAYVAAARQAPF</sequence>
<protein>
    <recommendedName>
        <fullName evidence="1">Alpha/beta hydrolase domain-containing protein</fullName>
    </recommendedName>
</protein>
<feature type="domain" description="Alpha/beta hydrolase" evidence="1">
    <location>
        <begin position="185"/>
        <end position="357"/>
    </location>
</feature>
<name>A0AA48M2Q0_9ZZZZ</name>
<dbReference type="EMBL" id="OY288114">
    <property type="protein sequence ID" value="CAJ0888062.1"/>
    <property type="molecule type" value="Genomic_DNA"/>
</dbReference>
<organism evidence="2">
    <name type="scientific">freshwater sediment metagenome</name>
    <dbReference type="NCBI Taxonomy" id="556182"/>
    <lineage>
        <taxon>unclassified sequences</taxon>
        <taxon>metagenomes</taxon>
        <taxon>ecological metagenomes</taxon>
    </lineage>
</organism>
<dbReference type="Pfam" id="PF20091">
    <property type="entry name" value="Abhydrolase_10"/>
    <property type="match status" value="1"/>
</dbReference>
<evidence type="ECO:0000313" key="2">
    <source>
        <dbReference type="EMBL" id="CAJ0888062.1"/>
    </source>
</evidence>